<keyword evidence="3" id="KW-1185">Reference proteome</keyword>
<evidence type="ECO:0000313" key="3">
    <source>
        <dbReference type="Proteomes" id="UP000604475"/>
    </source>
</evidence>
<sequence>MPQERPYRVIQWATGSIGRISIRHFVDNPAYELVGVYVTNAEKAGVDAGTLAGLDPVGVAATGSVAEILAVEADCVNYAPLYADVDEMCQILRSGKSIVTPTGWVFPQGLANQKPVERLAAACREGGTSLYGAGIHPGFSGDLLPLTVARLCTRIDRITVQEVADLAQHPSRAMNFDGLGFGRDPDDARKNPSPLIHTMENIFRESMALLAEGLGIVVDEYTTLFDVAVTTRDLVVRSGEIPAGTVGGMRHEWIAHSGGRPTIVFRSFWKMADDLDPDWGYGTIKYSVAIDGEPSTTLTLAPAHPHPTGDEGYWGRVWTAMNAVNAIPAVRAAPPGIHTHLDLPLVRPVGLFRPEPARVVRS</sequence>
<proteinExistence type="predicted"/>
<reference evidence="2" key="1">
    <citation type="submission" date="2020-12" db="EMBL/GenBank/DDBJ databases">
        <title>Genomic characterization of non-nitrogen-fixing Frankia strains.</title>
        <authorList>
            <person name="Carlos-Shanley C."/>
            <person name="Guerra T."/>
            <person name="Hahn D."/>
        </authorList>
    </citation>
    <scope>NUCLEOTIDE SEQUENCE</scope>
    <source>
        <strain evidence="2">CN6</strain>
    </source>
</reference>
<accession>A0A937UPU1</accession>
<dbReference type="InterPro" id="IPR036291">
    <property type="entry name" value="NAD(P)-bd_dom_sf"/>
</dbReference>
<dbReference type="InterPro" id="IPR045760">
    <property type="entry name" value="DAP_DH_C"/>
</dbReference>
<dbReference type="Pfam" id="PF19328">
    <property type="entry name" value="DAP_DH_C"/>
    <property type="match status" value="1"/>
</dbReference>
<feature type="domain" description="2,4-diaminopentanoate dehydrogenase C-terminal" evidence="1">
    <location>
        <begin position="142"/>
        <end position="347"/>
    </location>
</feature>
<dbReference type="Gene3D" id="3.40.50.720">
    <property type="entry name" value="NAD(P)-binding Rossmann-like Domain"/>
    <property type="match status" value="1"/>
</dbReference>
<name>A0A937UPU1_9ACTN</name>
<evidence type="ECO:0000313" key="2">
    <source>
        <dbReference type="EMBL" id="MBL7625936.1"/>
    </source>
</evidence>
<dbReference type="Proteomes" id="UP000604475">
    <property type="component" value="Unassembled WGS sequence"/>
</dbReference>
<dbReference type="CDD" id="cd24146">
    <property type="entry name" value="nat-AmDH_N_like"/>
    <property type="match status" value="1"/>
</dbReference>
<dbReference type="AlphaFoldDB" id="A0A937UPU1"/>
<organism evidence="2 3">
    <name type="scientific">Frankia nepalensis</name>
    <dbReference type="NCBI Taxonomy" id="1836974"/>
    <lineage>
        <taxon>Bacteria</taxon>
        <taxon>Bacillati</taxon>
        <taxon>Actinomycetota</taxon>
        <taxon>Actinomycetes</taxon>
        <taxon>Frankiales</taxon>
        <taxon>Frankiaceae</taxon>
        <taxon>Frankia</taxon>
    </lineage>
</organism>
<gene>
    <name evidence="2" type="ORF">I7412_01825</name>
</gene>
<comment type="caution">
    <text evidence="2">The sequence shown here is derived from an EMBL/GenBank/DDBJ whole genome shotgun (WGS) entry which is preliminary data.</text>
</comment>
<dbReference type="EMBL" id="JAEACQ010000122">
    <property type="protein sequence ID" value="MBL7625936.1"/>
    <property type="molecule type" value="Genomic_DNA"/>
</dbReference>
<dbReference type="SUPFAM" id="SSF51735">
    <property type="entry name" value="NAD(P)-binding Rossmann-fold domains"/>
    <property type="match status" value="1"/>
</dbReference>
<evidence type="ECO:0000259" key="1">
    <source>
        <dbReference type="Pfam" id="PF19328"/>
    </source>
</evidence>
<protein>
    <submittedName>
        <fullName evidence="2">Dihydrodipicolinate reductase</fullName>
    </submittedName>
</protein>
<dbReference type="RefSeq" id="WP_203006677.1">
    <property type="nucleotide sequence ID" value="NZ_JADWYU010000241.1"/>
</dbReference>